<feature type="transmembrane region" description="Helical" evidence="11">
    <location>
        <begin position="255"/>
        <end position="275"/>
    </location>
</feature>
<dbReference type="EMBL" id="DS268607">
    <property type="protein sequence ID" value="EFO93522.1"/>
    <property type="molecule type" value="Genomic_DNA"/>
</dbReference>
<organism evidence="13">
    <name type="scientific">Caenorhabditis remanei</name>
    <name type="common">Caenorhabditis vulgaris</name>
    <dbReference type="NCBI Taxonomy" id="31234"/>
    <lineage>
        <taxon>Eukaryota</taxon>
        <taxon>Metazoa</taxon>
        <taxon>Ecdysozoa</taxon>
        <taxon>Nematoda</taxon>
        <taxon>Chromadorea</taxon>
        <taxon>Rhabditida</taxon>
        <taxon>Rhabditina</taxon>
        <taxon>Rhabditomorpha</taxon>
        <taxon>Rhabditoidea</taxon>
        <taxon>Rhabditidae</taxon>
        <taxon>Peloderinae</taxon>
        <taxon>Caenorhabditis</taxon>
    </lineage>
</organism>
<keyword evidence="10 11" id="KW-0275">Fatty acid biosynthesis</keyword>
<dbReference type="GO" id="GO:0034625">
    <property type="term" value="P:fatty acid elongation, monounsaturated fatty acid"/>
    <property type="evidence" value="ECO:0007669"/>
    <property type="project" value="TreeGrafter"/>
</dbReference>
<evidence type="ECO:0000256" key="10">
    <source>
        <dbReference type="ARBA" id="ARBA00023160"/>
    </source>
</evidence>
<feature type="transmembrane region" description="Helical" evidence="11">
    <location>
        <begin position="153"/>
        <end position="173"/>
    </location>
</feature>
<dbReference type="Pfam" id="PF01151">
    <property type="entry name" value="ELO"/>
    <property type="match status" value="1"/>
</dbReference>
<dbReference type="Proteomes" id="UP000008281">
    <property type="component" value="Unassembled WGS sequence"/>
</dbReference>
<keyword evidence="9 11" id="KW-0472">Membrane</keyword>
<dbReference type="InterPro" id="IPR002076">
    <property type="entry name" value="ELO_fam"/>
</dbReference>
<evidence type="ECO:0000256" key="1">
    <source>
        <dbReference type="ARBA" id="ARBA00004141"/>
    </source>
</evidence>
<dbReference type="FunCoup" id="E3ND92">
    <property type="interactions" value="200"/>
</dbReference>
<reference evidence="12" key="1">
    <citation type="submission" date="2007-07" db="EMBL/GenBank/DDBJ databases">
        <title>PCAP assembly of the Caenorhabditis remanei genome.</title>
        <authorList>
            <consortium name="The Caenorhabditis remanei Sequencing Consortium"/>
            <person name="Wilson R.K."/>
        </authorList>
    </citation>
    <scope>NUCLEOTIDE SEQUENCE [LARGE SCALE GENOMIC DNA]</scope>
    <source>
        <strain evidence="12">PB4641</strain>
    </source>
</reference>
<dbReference type="GO" id="GO:0034626">
    <property type="term" value="P:fatty acid elongation, polyunsaturated fatty acid"/>
    <property type="evidence" value="ECO:0007669"/>
    <property type="project" value="TreeGrafter"/>
</dbReference>
<dbReference type="GO" id="GO:0006636">
    <property type="term" value="P:unsaturated fatty acid biosynthetic process"/>
    <property type="evidence" value="ECO:0007669"/>
    <property type="project" value="EnsemblMetazoa"/>
</dbReference>
<feature type="transmembrane region" description="Helical" evidence="11">
    <location>
        <begin position="217"/>
        <end position="235"/>
    </location>
</feature>
<dbReference type="GO" id="GO:0042761">
    <property type="term" value="P:very long-chain fatty acid biosynthetic process"/>
    <property type="evidence" value="ECO:0007669"/>
    <property type="project" value="TreeGrafter"/>
</dbReference>
<dbReference type="OMA" id="THGGKNF"/>
<evidence type="ECO:0000256" key="5">
    <source>
        <dbReference type="ARBA" id="ARBA00022692"/>
    </source>
</evidence>
<feature type="transmembrane region" description="Helical" evidence="11">
    <location>
        <begin position="46"/>
        <end position="65"/>
    </location>
</feature>
<keyword evidence="6 11" id="KW-0276">Fatty acid metabolism</keyword>
<evidence type="ECO:0000256" key="6">
    <source>
        <dbReference type="ARBA" id="ARBA00022832"/>
    </source>
</evidence>
<evidence type="ECO:0000256" key="7">
    <source>
        <dbReference type="ARBA" id="ARBA00022989"/>
    </source>
</evidence>
<dbReference type="PROSITE" id="PS01188">
    <property type="entry name" value="ELO"/>
    <property type="match status" value="1"/>
</dbReference>
<dbReference type="HOGENOM" id="CLU_048483_1_0_1"/>
<feature type="transmembrane region" description="Helical" evidence="11">
    <location>
        <begin position="125"/>
        <end position="146"/>
    </location>
</feature>
<protein>
    <submittedName>
        <fullName evidence="12">CRE-ELO-1 protein</fullName>
    </submittedName>
</protein>
<accession>E3ND92</accession>
<comment type="similarity">
    <text evidence="11">Belongs to the ELO family.</text>
</comment>
<dbReference type="PANTHER" id="PTHR11157">
    <property type="entry name" value="FATTY ACID ACYL TRANSFERASE-RELATED"/>
    <property type="match status" value="1"/>
</dbReference>
<keyword evidence="5 11" id="KW-0812">Transmembrane</keyword>
<evidence type="ECO:0000256" key="9">
    <source>
        <dbReference type="ARBA" id="ARBA00023136"/>
    </source>
</evidence>
<keyword evidence="13" id="KW-1185">Reference proteome</keyword>
<dbReference type="AlphaFoldDB" id="E3ND92"/>
<dbReference type="eggNOG" id="KOG3072">
    <property type="taxonomic scope" value="Eukaryota"/>
</dbReference>
<keyword evidence="8 11" id="KW-0443">Lipid metabolism</keyword>
<gene>
    <name evidence="12" type="primary">Cre-elo-1</name>
    <name evidence="12" type="ORF">CRE_01345</name>
</gene>
<keyword evidence="4 11" id="KW-0808">Transferase</keyword>
<dbReference type="InParanoid" id="E3ND92"/>
<dbReference type="GO" id="GO:0019367">
    <property type="term" value="P:fatty acid elongation, saturated fatty acid"/>
    <property type="evidence" value="ECO:0007669"/>
    <property type="project" value="TreeGrafter"/>
</dbReference>
<dbReference type="STRING" id="31234.E3ND92"/>
<comment type="subcellular location">
    <subcellularLocation>
        <location evidence="1">Membrane</location>
        <topology evidence="1">Multi-pass membrane protein</topology>
    </subcellularLocation>
</comment>
<evidence type="ECO:0000313" key="12">
    <source>
        <dbReference type="EMBL" id="EFO93522.1"/>
    </source>
</evidence>
<keyword evidence="7 11" id="KW-1133">Transmembrane helix</keyword>
<keyword evidence="3 11" id="KW-0444">Lipid biosynthesis</keyword>
<evidence type="ECO:0000256" key="4">
    <source>
        <dbReference type="ARBA" id="ARBA00022679"/>
    </source>
</evidence>
<evidence type="ECO:0000256" key="8">
    <source>
        <dbReference type="ARBA" id="ARBA00023098"/>
    </source>
</evidence>
<dbReference type="GO" id="GO:0005789">
    <property type="term" value="C:endoplasmic reticulum membrane"/>
    <property type="evidence" value="ECO:0007669"/>
    <property type="project" value="TreeGrafter"/>
</dbReference>
<dbReference type="PANTHER" id="PTHR11157:SF26">
    <property type="entry name" value="ELONGATION OF LONG CHAIN FATTY ACIDS PROTEIN 1"/>
    <property type="match status" value="1"/>
</dbReference>
<evidence type="ECO:0000256" key="2">
    <source>
        <dbReference type="ARBA" id="ARBA00005194"/>
    </source>
</evidence>
<comment type="pathway">
    <text evidence="2">Lipid metabolism; fatty acid biosynthesis.</text>
</comment>
<sequence length="298" mass="34817">MAQHPLVQRLLDVKFDTKRFVALATHGGKNFPDAEGRKFFADHFDVTIQASILYMVVVFGTKWFMRNRQPFQLTVPLNIWNFLLAAFSIAGAIKMTPEFFGTITNKGFVASYCKVFDFTKGENGYWVWLFMASKLFELADTVFLVLRKRPLMFLHWYHHILTMIYAWFSHPLTPGFNRYGIYLNFVVHAFMYSYYFLRSMKIRVPGAIAQAITSLQILQFIISCAVLAHLGYLMHFTNYIYVLLFQANCDFDPSVFKFAVFMDTTYLALFINFFLQSYVFRGGKDKYKAAPQKKKKDQ</sequence>
<proteinExistence type="inferred from homology"/>
<evidence type="ECO:0000256" key="11">
    <source>
        <dbReference type="RuleBase" id="RU361115"/>
    </source>
</evidence>
<evidence type="ECO:0000313" key="13">
    <source>
        <dbReference type="Proteomes" id="UP000008281"/>
    </source>
</evidence>
<dbReference type="GO" id="GO:0030148">
    <property type="term" value="P:sphingolipid biosynthetic process"/>
    <property type="evidence" value="ECO:0007669"/>
    <property type="project" value="TreeGrafter"/>
</dbReference>
<dbReference type="GO" id="GO:0009922">
    <property type="term" value="F:fatty acid elongase activity"/>
    <property type="evidence" value="ECO:0007669"/>
    <property type="project" value="InterPro"/>
</dbReference>
<name>E3ND92_CAERE</name>
<feature type="transmembrane region" description="Helical" evidence="11">
    <location>
        <begin position="77"/>
        <end position="95"/>
    </location>
</feature>
<dbReference type="OrthoDB" id="10259681at2759"/>
<dbReference type="InterPro" id="IPR030457">
    <property type="entry name" value="ELO_CS"/>
</dbReference>
<evidence type="ECO:0000256" key="3">
    <source>
        <dbReference type="ARBA" id="ARBA00022516"/>
    </source>
</evidence>
<feature type="transmembrane region" description="Helical" evidence="11">
    <location>
        <begin position="179"/>
        <end position="197"/>
    </location>
</feature>
<dbReference type="UniPathway" id="UPA00094"/>